<dbReference type="InterPro" id="IPR051075">
    <property type="entry name" value="SCF_subunit_WD-repeat"/>
</dbReference>
<keyword evidence="2 5" id="KW-0853">WD repeat</keyword>
<dbReference type="PRINTS" id="PR00320">
    <property type="entry name" value="GPROTEINBRPT"/>
</dbReference>
<sequence length="358" mass="38491">MSSSHVERESFHRSEHDTDKHIRHKLSSSGVVIRCAVSEKYIVLSLDDKTIHAFSAVGEPIVVFREDHLQNAWSLAFRDDVLLSGEIGGMIRCWDLAERRLTRSLTGHTQTVRGLRFVDAKTVVSASRDALLKIWDLETGSCQATLSGQGDSILDLAIFGVFAVSAGKDGTAKVWSLREQSNVSTLAGHTGPIYRVVCHSDGVARRVYTGSTDHDVRVWDLSTGQPLAVLEGHESLVTHICVDGSVVVTGGADGNIVIWSWQDHSILQLISKAHEGAVTSLDVRGGQILSGGSDGAAKMWDLKTGKLQRQLGIGSEAVWSVSLGRGTSQTRAAIVASAQPSQSPGDRPIDAVLEVSGR</sequence>
<comment type="caution">
    <text evidence="7">The sequence shown here is derived from an EMBL/GenBank/DDBJ whole genome shotgun (WGS) entry which is preliminary data.</text>
</comment>
<dbReference type="PROSITE" id="PS00678">
    <property type="entry name" value="WD_REPEATS_1"/>
    <property type="match status" value="3"/>
</dbReference>
<dbReference type="Pfam" id="PF00400">
    <property type="entry name" value="WD40"/>
    <property type="match status" value="5"/>
</dbReference>
<feature type="repeat" description="WD" evidence="5">
    <location>
        <begin position="105"/>
        <end position="145"/>
    </location>
</feature>
<dbReference type="PROSITE" id="PS50082">
    <property type="entry name" value="WD_REPEATS_2"/>
    <property type="match status" value="5"/>
</dbReference>
<feature type="repeat" description="WD" evidence="5">
    <location>
        <begin position="271"/>
        <end position="310"/>
    </location>
</feature>
<evidence type="ECO:0000313" key="7">
    <source>
        <dbReference type="EMBL" id="EXJ55466.1"/>
    </source>
</evidence>
<feature type="repeat" description="WD" evidence="5">
    <location>
        <begin position="230"/>
        <end position="269"/>
    </location>
</feature>
<evidence type="ECO:0000256" key="2">
    <source>
        <dbReference type="ARBA" id="ARBA00022574"/>
    </source>
</evidence>
<dbReference type="AlphaFoldDB" id="W9VTH9"/>
<keyword evidence="8" id="KW-1185">Reference proteome</keyword>
<dbReference type="Gene3D" id="2.130.10.10">
    <property type="entry name" value="YVTN repeat-like/Quinoprotein amine dehydrogenase"/>
    <property type="match status" value="2"/>
</dbReference>
<dbReference type="SMART" id="SM00320">
    <property type="entry name" value="WD40"/>
    <property type="match status" value="6"/>
</dbReference>
<protein>
    <submittedName>
        <fullName evidence="7">Uncharacterized protein</fullName>
    </submittedName>
</protein>
<evidence type="ECO:0000256" key="4">
    <source>
        <dbReference type="ARBA" id="ARBA00022786"/>
    </source>
</evidence>
<dbReference type="InterPro" id="IPR019775">
    <property type="entry name" value="WD40_repeat_CS"/>
</dbReference>
<dbReference type="EMBL" id="AMGW01000006">
    <property type="protein sequence ID" value="EXJ55466.1"/>
    <property type="molecule type" value="Genomic_DNA"/>
</dbReference>
<dbReference type="STRING" id="1182544.W9VTH9"/>
<dbReference type="OrthoDB" id="190105at2759"/>
<reference evidence="7 8" key="1">
    <citation type="submission" date="2013-03" db="EMBL/GenBank/DDBJ databases">
        <title>The Genome Sequence of Cladophialophora yegresii CBS 114405.</title>
        <authorList>
            <consortium name="The Broad Institute Genomics Platform"/>
            <person name="Cuomo C."/>
            <person name="de Hoog S."/>
            <person name="Gorbushina A."/>
            <person name="Walker B."/>
            <person name="Young S.K."/>
            <person name="Zeng Q."/>
            <person name="Gargeya S."/>
            <person name="Fitzgerald M."/>
            <person name="Haas B."/>
            <person name="Abouelleil A."/>
            <person name="Allen A.W."/>
            <person name="Alvarado L."/>
            <person name="Arachchi H.M."/>
            <person name="Berlin A.M."/>
            <person name="Chapman S.B."/>
            <person name="Gainer-Dewar J."/>
            <person name="Goldberg J."/>
            <person name="Griggs A."/>
            <person name="Gujja S."/>
            <person name="Hansen M."/>
            <person name="Howarth C."/>
            <person name="Imamovic A."/>
            <person name="Ireland A."/>
            <person name="Larimer J."/>
            <person name="McCowan C."/>
            <person name="Murphy C."/>
            <person name="Pearson M."/>
            <person name="Poon T.W."/>
            <person name="Priest M."/>
            <person name="Roberts A."/>
            <person name="Saif S."/>
            <person name="Shea T."/>
            <person name="Sisk P."/>
            <person name="Sykes S."/>
            <person name="Wortman J."/>
            <person name="Nusbaum C."/>
            <person name="Birren B."/>
        </authorList>
    </citation>
    <scope>NUCLEOTIDE SEQUENCE [LARGE SCALE GENOMIC DNA]</scope>
    <source>
        <strain evidence="7 8">CBS 114405</strain>
    </source>
</reference>
<dbReference type="SUPFAM" id="SSF50978">
    <property type="entry name" value="WD40 repeat-like"/>
    <property type="match status" value="1"/>
</dbReference>
<organism evidence="7 8">
    <name type="scientific">Cladophialophora yegresii CBS 114405</name>
    <dbReference type="NCBI Taxonomy" id="1182544"/>
    <lineage>
        <taxon>Eukaryota</taxon>
        <taxon>Fungi</taxon>
        <taxon>Dikarya</taxon>
        <taxon>Ascomycota</taxon>
        <taxon>Pezizomycotina</taxon>
        <taxon>Eurotiomycetes</taxon>
        <taxon>Chaetothyriomycetidae</taxon>
        <taxon>Chaetothyriales</taxon>
        <taxon>Herpotrichiellaceae</taxon>
        <taxon>Cladophialophora</taxon>
    </lineage>
</organism>
<dbReference type="GeneID" id="19182961"/>
<dbReference type="PROSITE" id="PS50294">
    <property type="entry name" value="WD_REPEATS_REGION"/>
    <property type="match status" value="3"/>
</dbReference>
<evidence type="ECO:0000256" key="5">
    <source>
        <dbReference type="PROSITE-ProRule" id="PRU00221"/>
    </source>
</evidence>
<dbReference type="PANTHER" id="PTHR19872:SF9">
    <property type="entry name" value="UBIQUITIN-BINDING SDF UBIQUITIN LIGASE COMPLEX SUBUNIT"/>
    <property type="match status" value="1"/>
</dbReference>
<evidence type="ECO:0000313" key="8">
    <source>
        <dbReference type="Proteomes" id="UP000019473"/>
    </source>
</evidence>
<dbReference type="VEuPathDB" id="FungiDB:A1O7_08393"/>
<accession>W9VTH9</accession>
<evidence type="ECO:0000256" key="6">
    <source>
        <dbReference type="SAM" id="MobiDB-lite"/>
    </source>
</evidence>
<comment type="pathway">
    <text evidence="1">Protein modification; protein ubiquitination.</text>
</comment>
<gene>
    <name evidence="7" type="ORF">A1O7_08393</name>
</gene>
<dbReference type="InterPro" id="IPR020472">
    <property type="entry name" value="WD40_PAC1"/>
</dbReference>
<evidence type="ECO:0000256" key="1">
    <source>
        <dbReference type="ARBA" id="ARBA00004906"/>
    </source>
</evidence>
<dbReference type="InterPro" id="IPR001680">
    <property type="entry name" value="WD40_rpt"/>
</dbReference>
<keyword evidence="4" id="KW-0833">Ubl conjugation pathway</keyword>
<dbReference type="CDD" id="cd00200">
    <property type="entry name" value="WD40"/>
    <property type="match status" value="1"/>
</dbReference>
<dbReference type="Proteomes" id="UP000019473">
    <property type="component" value="Unassembled WGS sequence"/>
</dbReference>
<dbReference type="eggNOG" id="KOG0274">
    <property type="taxonomic scope" value="Eukaryota"/>
</dbReference>
<keyword evidence="3" id="KW-0677">Repeat</keyword>
<dbReference type="InterPro" id="IPR015943">
    <property type="entry name" value="WD40/YVTN_repeat-like_dom_sf"/>
</dbReference>
<dbReference type="PANTHER" id="PTHR19872">
    <property type="entry name" value="UBIQUITIN LIGASE SPECIFICITY FACTOR/HREP PROTEIN"/>
    <property type="match status" value="1"/>
</dbReference>
<feature type="repeat" description="WD" evidence="5">
    <location>
        <begin position="164"/>
        <end position="185"/>
    </location>
</feature>
<proteinExistence type="predicted"/>
<feature type="repeat" description="WD" evidence="5">
    <location>
        <begin position="186"/>
        <end position="229"/>
    </location>
</feature>
<feature type="region of interest" description="Disordered" evidence="6">
    <location>
        <begin position="1"/>
        <end position="20"/>
    </location>
</feature>
<evidence type="ECO:0000256" key="3">
    <source>
        <dbReference type="ARBA" id="ARBA00022737"/>
    </source>
</evidence>
<name>W9VTH9_9EURO</name>
<dbReference type="RefSeq" id="XP_007760576.1">
    <property type="nucleotide sequence ID" value="XM_007762386.1"/>
</dbReference>
<dbReference type="InterPro" id="IPR036322">
    <property type="entry name" value="WD40_repeat_dom_sf"/>
</dbReference>
<dbReference type="HOGENOM" id="CLU_000288_103_3_1"/>